<dbReference type="Pfam" id="PF07591">
    <property type="entry name" value="PT-HINT"/>
    <property type="match status" value="1"/>
</dbReference>
<evidence type="ECO:0000259" key="3">
    <source>
        <dbReference type="SMART" id="SM00306"/>
    </source>
</evidence>
<evidence type="ECO:0000313" key="4">
    <source>
        <dbReference type="EMBL" id="MBD6618230.1"/>
    </source>
</evidence>
<feature type="compositionally biased region" description="Pro residues" evidence="1">
    <location>
        <begin position="1061"/>
        <end position="1074"/>
    </location>
</feature>
<comment type="caution">
    <text evidence="4">The sequence shown here is derived from an EMBL/GenBank/DDBJ whole genome shotgun (WGS) entry which is preliminary data.</text>
</comment>
<keyword evidence="2" id="KW-1133">Transmembrane helix</keyword>
<feature type="transmembrane region" description="Helical" evidence="2">
    <location>
        <begin position="979"/>
        <end position="1004"/>
    </location>
</feature>
<accession>A0AA40T021</accession>
<dbReference type="InterPro" id="IPR025295">
    <property type="entry name" value="eCIS_core_dom"/>
</dbReference>
<feature type="transmembrane region" description="Helical" evidence="2">
    <location>
        <begin position="918"/>
        <end position="941"/>
    </location>
</feature>
<feature type="region of interest" description="Disordered" evidence="1">
    <location>
        <begin position="321"/>
        <end position="350"/>
    </location>
</feature>
<feature type="transmembrane region" description="Helical" evidence="2">
    <location>
        <begin position="947"/>
        <end position="967"/>
    </location>
</feature>
<dbReference type="InterPro" id="IPR030934">
    <property type="entry name" value="Intein_C"/>
</dbReference>
<evidence type="ECO:0000256" key="1">
    <source>
        <dbReference type="SAM" id="MobiDB-lite"/>
    </source>
</evidence>
<dbReference type="NCBIfam" id="TIGR01443">
    <property type="entry name" value="intein_Cterm"/>
    <property type="match status" value="1"/>
</dbReference>
<sequence length="1362" mass="146097">MSTKTSAVNTAAKPSLNSDKSGLLQRKCACGNSPGLTGECAECQKEKLTLQRRATTQDDVSEVPPIVHEVLRSPGQPLDPETSTFMESSFGHDFSQVRVHTDGKAGNAAHQLHAQAFTQGQDIFFGNGYYQPHTKTGQTLLAHELTHTIQQIPQNSITTFNSDLSGYGVSQPGDPLEHEAEAIANRVAMGSPVSANAISTGVSEGIIARQLIELPTPNPWTDVAEPTDEVEAVTQGVVKNLQADPEDSSGRVRRRLNGLDSSTREVVLARVQTRLPASLWEEFNAILAEPIPAGEENVPPPPQVETEEPYKGAVSDSMLQEGGEAVSKEASELVSAEAEATETQTAAAETPQAEVVDAGLLAEPTGATTGEAQALSISVALATPQERASAVSSPTEAAPPLLETPLVEQGSLSMATAIVEADSPALSQARDFAKFRASQLMERLAIKREQLREQGTIALSQVAQRIEVEKTRVLTETTQARTTISDRYTAAREQATALFAATRTEVTSLIAQYREQVSAIEATEQERLQNASTTTIERLREASNRHDQEATAIGEQEASRALNGSENLATKATALGRSRATAATGDQTLREIKGEAVTTVASETAAHIRSVGSETADAARSTAAEALGSFRGQAEELFTQVEQTTTQAQAQLPNISQAMLNRLDAMLNAITPELENAYQSILTTLNDAERLAIETVNQSQISVFAQLDQARTDSTATIESQLTLNDAQLVRYAESVRGLIETETAPNIGAVEALATEAELALGDRVTALAAALQEGLQQLDAAITTTGNVFSQGFSEAYTSIDGQIQQLLSSLEANLTTTRSSVSEQLAQEFTVYQQTITEAVNSTLGTLDELATGIEQSVEQALQDLQNQITTSVDEALDHNQLEYNVLGRPSKLTEAERRAQEEYNKSFWEKVWDAFINALLIGLLVFVLPLVIIGLIFGAKVAAIIGLIVLAGAIVWTVYQRLHQLWVEGAPWYQWVIYIGASVLFPILPIADALGIVSLIEGAVGYDLVTWRQLSEDEAAQRLGAGLAGVVLLLVSLGIAKAVGARGGGRGVTPRGSEPPVPAERPPIPEPGRGVEPINEPPRGCFVAGTKVLTLEGEKNIEALSVGDKVWSLEPSSATKISHRIERTFIRHVPVVLHIQIGEITITCSPEHPFWIPSSGWQKASMLEPGTPLLTITGQVIFVDSIKNQQGVFTVFNIEVDGLHTYHVSSLGILVHNKAMRAGLVIEGTNTSLSAKDPGTNALLGLAELDAAGYVELGIYTAEAKTSFRGGEVFTTLLNEFAARGVTVRGVRGLWYGGDNLATFNSLIRAGMSPENAALQTFTGKMAGRRGFTRVRIDYARSPRKPDGTFEKAELWFE</sequence>
<keyword evidence="2" id="KW-0812">Transmembrane</keyword>
<protein>
    <submittedName>
        <fullName evidence="4">DUF4157 domain-containing protein</fullName>
    </submittedName>
</protein>
<keyword evidence="5" id="KW-1185">Reference proteome</keyword>
<dbReference type="SMART" id="SM00306">
    <property type="entry name" value="HintN"/>
    <property type="match status" value="1"/>
</dbReference>
<dbReference type="InterPro" id="IPR003587">
    <property type="entry name" value="Hint_dom_N"/>
</dbReference>
<dbReference type="Pfam" id="PF13699">
    <property type="entry name" value="eCIS_core"/>
    <property type="match status" value="1"/>
</dbReference>
<evidence type="ECO:0000313" key="5">
    <source>
        <dbReference type="Proteomes" id="UP001165986"/>
    </source>
</evidence>
<keyword evidence="2" id="KW-0472">Membrane</keyword>
<dbReference type="InterPro" id="IPR036844">
    <property type="entry name" value="Hint_dom_sf"/>
</dbReference>
<dbReference type="SUPFAM" id="SSF51294">
    <property type="entry name" value="Hedgehog/intein (Hint) domain"/>
    <property type="match status" value="1"/>
</dbReference>
<reference evidence="4" key="1">
    <citation type="submission" date="2019-07" db="EMBL/GenBank/DDBJ databases">
        <title>Toxilogical consequences of a new and cryptic species of cyanobacteria (Komarekiella delphini-convector) recovered from the epidermis of a bottlenose dolphin and 1500 ft. in the air.</title>
        <authorList>
            <person name="Brown A.O."/>
            <person name="Dvorak P."/>
            <person name="Villanueva C.D."/>
            <person name="Foss A.J."/>
            <person name="Garvey A.D."/>
            <person name="Gibson Q.A."/>
            <person name="Johansen J.R."/>
            <person name="Casamatta D.A."/>
        </authorList>
    </citation>
    <scope>NUCLEOTIDE SEQUENCE</scope>
    <source>
        <strain evidence="4">SJRDD-AB1</strain>
    </source>
</reference>
<organism evidence="4 5">
    <name type="scientific">Komarekiella delphini-convector SJRDD-AB1</name>
    <dbReference type="NCBI Taxonomy" id="2593771"/>
    <lineage>
        <taxon>Bacteria</taxon>
        <taxon>Bacillati</taxon>
        <taxon>Cyanobacteriota</taxon>
        <taxon>Cyanophyceae</taxon>
        <taxon>Nostocales</taxon>
        <taxon>Nostocaceae</taxon>
        <taxon>Komarekiella</taxon>
        <taxon>Komarekiella delphini-convector</taxon>
    </lineage>
</organism>
<dbReference type="RefSeq" id="WP_191759447.1">
    <property type="nucleotide sequence ID" value="NZ_VJXY01000024.1"/>
</dbReference>
<dbReference type="CDD" id="cd00081">
    <property type="entry name" value="Hint"/>
    <property type="match status" value="1"/>
</dbReference>
<dbReference type="InterPro" id="IPR006141">
    <property type="entry name" value="Intein_N"/>
</dbReference>
<name>A0AA40T021_9NOST</name>
<dbReference type="Gene3D" id="2.170.16.10">
    <property type="entry name" value="Hedgehog/Intein (Hint) domain"/>
    <property type="match status" value="1"/>
</dbReference>
<dbReference type="EMBL" id="VJXY01000024">
    <property type="protein sequence ID" value="MBD6618230.1"/>
    <property type="molecule type" value="Genomic_DNA"/>
</dbReference>
<dbReference type="Gene3D" id="1.20.120.20">
    <property type="entry name" value="Apolipoprotein"/>
    <property type="match status" value="1"/>
</dbReference>
<gene>
    <name evidence="4" type="ORF">FNW02_20985</name>
</gene>
<proteinExistence type="predicted"/>
<feature type="compositionally biased region" description="Low complexity" evidence="1">
    <location>
        <begin position="332"/>
        <end position="350"/>
    </location>
</feature>
<feature type="transmembrane region" description="Helical" evidence="2">
    <location>
        <begin position="1024"/>
        <end position="1044"/>
    </location>
</feature>
<dbReference type="PROSITE" id="PS50817">
    <property type="entry name" value="INTEIN_N_TER"/>
    <property type="match status" value="1"/>
</dbReference>
<dbReference type="Proteomes" id="UP001165986">
    <property type="component" value="Unassembled WGS sequence"/>
</dbReference>
<feature type="region of interest" description="Disordered" evidence="1">
    <location>
        <begin position="1048"/>
        <end position="1084"/>
    </location>
</feature>
<evidence type="ECO:0000256" key="2">
    <source>
        <dbReference type="SAM" id="Phobius"/>
    </source>
</evidence>
<feature type="domain" description="Hint" evidence="3">
    <location>
        <begin position="1087"/>
        <end position="1181"/>
    </location>
</feature>
<dbReference type="GO" id="GO:0016539">
    <property type="term" value="P:intein-mediated protein splicing"/>
    <property type="evidence" value="ECO:0007669"/>
    <property type="project" value="InterPro"/>
</dbReference>